<dbReference type="EMBL" id="BARW01003740">
    <property type="protein sequence ID" value="GAI70499.1"/>
    <property type="molecule type" value="Genomic_DNA"/>
</dbReference>
<proteinExistence type="predicted"/>
<dbReference type="AlphaFoldDB" id="X1SRS7"/>
<name>X1SRS7_9ZZZZ</name>
<comment type="caution">
    <text evidence="1">The sequence shown here is derived from an EMBL/GenBank/DDBJ whole genome shotgun (WGS) entry which is preliminary data.</text>
</comment>
<reference evidence="1" key="1">
    <citation type="journal article" date="2014" name="Front. Microbiol.">
        <title>High frequency of phylogenetically diverse reductive dehalogenase-homologous genes in deep subseafloor sedimentary metagenomes.</title>
        <authorList>
            <person name="Kawai M."/>
            <person name="Futagami T."/>
            <person name="Toyoda A."/>
            <person name="Takaki Y."/>
            <person name="Nishi S."/>
            <person name="Hori S."/>
            <person name="Arai W."/>
            <person name="Tsubouchi T."/>
            <person name="Morono Y."/>
            <person name="Uchiyama I."/>
            <person name="Ito T."/>
            <person name="Fujiyama A."/>
            <person name="Inagaki F."/>
            <person name="Takami H."/>
        </authorList>
    </citation>
    <scope>NUCLEOTIDE SEQUENCE</scope>
    <source>
        <strain evidence="1">Expedition CK06-06</strain>
    </source>
</reference>
<sequence>MGRDNLNDYFIFNFEKKLFDDKLKLNPVTGAFVVSDWKNLSSGYALIYSPSA</sequence>
<accession>X1SRS7</accession>
<gene>
    <name evidence="1" type="ORF">S12H4_09289</name>
</gene>
<organism evidence="1">
    <name type="scientific">marine sediment metagenome</name>
    <dbReference type="NCBI Taxonomy" id="412755"/>
    <lineage>
        <taxon>unclassified sequences</taxon>
        <taxon>metagenomes</taxon>
        <taxon>ecological metagenomes</taxon>
    </lineage>
</organism>
<feature type="non-terminal residue" evidence="1">
    <location>
        <position position="52"/>
    </location>
</feature>
<evidence type="ECO:0000313" key="1">
    <source>
        <dbReference type="EMBL" id="GAI70499.1"/>
    </source>
</evidence>
<protein>
    <submittedName>
        <fullName evidence="1">Uncharacterized protein</fullName>
    </submittedName>
</protein>